<dbReference type="SUPFAM" id="SSF53213">
    <property type="entry name" value="LigB-like"/>
    <property type="match status" value="1"/>
</dbReference>
<dbReference type="Proteomes" id="UP000617681">
    <property type="component" value="Chromosome"/>
</dbReference>
<organism evidence="2 3">
    <name type="scientific">Corynebacterium glucuronolyticum</name>
    <dbReference type="NCBI Taxonomy" id="39791"/>
    <lineage>
        <taxon>Bacteria</taxon>
        <taxon>Bacillati</taxon>
        <taxon>Actinomycetota</taxon>
        <taxon>Actinomycetes</taxon>
        <taxon>Mycobacteriales</taxon>
        <taxon>Corynebacteriaceae</taxon>
        <taxon>Corynebacterium</taxon>
    </lineage>
</organism>
<sequence length="98" mass="10972">MEAAKPICVEKDTRWGIDHSTWSVLRHMFPHADIPVIQVSVNADEPVDYHIELGKKLSTIPGALPIGSGNIVHNLSAVDWHTEAGFDRADRFDEKRQS</sequence>
<evidence type="ECO:0000313" key="2">
    <source>
        <dbReference type="EMBL" id="QRP71711.1"/>
    </source>
</evidence>
<evidence type="ECO:0000256" key="1">
    <source>
        <dbReference type="ARBA" id="ARBA00023002"/>
    </source>
</evidence>
<evidence type="ECO:0000313" key="3">
    <source>
        <dbReference type="Proteomes" id="UP000617681"/>
    </source>
</evidence>
<dbReference type="EMBL" id="CP069534">
    <property type="protein sequence ID" value="QRP71711.1"/>
    <property type="molecule type" value="Genomic_DNA"/>
</dbReference>
<keyword evidence="2" id="KW-0223">Dioxygenase</keyword>
<dbReference type="GO" id="GO:0051213">
    <property type="term" value="F:dioxygenase activity"/>
    <property type="evidence" value="ECO:0007669"/>
    <property type="project" value="UniProtKB-KW"/>
</dbReference>
<gene>
    <name evidence="2" type="ORF">I6J21_06335</name>
</gene>
<dbReference type="PANTHER" id="PTHR30096:SF0">
    <property type="entry name" value="4,5-DOPA DIOXYGENASE EXTRADIOL-LIKE PROTEIN"/>
    <property type="match status" value="1"/>
</dbReference>
<dbReference type="Gene3D" id="3.40.830.10">
    <property type="entry name" value="LigB-like"/>
    <property type="match status" value="1"/>
</dbReference>
<protein>
    <submittedName>
        <fullName evidence="2">Extradiol ring-cleavage dioxygenase</fullName>
    </submittedName>
</protein>
<dbReference type="PANTHER" id="PTHR30096">
    <property type="entry name" value="4,5-DOPA DIOXYGENASE EXTRADIOL-LIKE PROTEIN"/>
    <property type="match status" value="1"/>
</dbReference>
<accession>A0AAX1LCC8</accession>
<reference evidence="2" key="1">
    <citation type="submission" date="2021-02" db="EMBL/GenBank/DDBJ databases">
        <title>FDA dAtabase for Regulatory Grade micrObial Sequences (FDA-ARGOS): Supporting development and validation of Infectious Disease Dx tests.</title>
        <authorList>
            <person name="Sproer C."/>
            <person name="Gronow S."/>
            <person name="Severitt S."/>
            <person name="Schroder I."/>
            <person name="Tallon L."/>
            <person name="Sadzewicz L."/>
            <person name="Zhao X."/>
            <person name="Boylan J."/>
            <person name="Ott S."/>
            <person name="Bowen H."/>
            <person name="Vavikolanu K."/>
            <person name="Mehta A."/>
            <person name="Aluvathingal J."/>
            <person name="Nadendla S."/>
            <person name="Lowell S."/>
            <person name="Myers T."/>
            <person name="Yan Y."/>
            <person name="Sichtig H."/>
        </authorList>
    </citation>
    <scope>NUCLEOTIDE SEQUENCE</scope>
    <source>
        <strain evidence="2">FDAARGOS_1191</strain>
    </source>
</reference>
<name>A0AAX1LCC8_9CORY</name>
<dbReference type="AlphaFoldDB" id="A0AAX1LCC8"/>
<keyword evidence="1" id="KW-0560">Oxidoreductase</keyword>
<proteinExistence type="predicted"/>
<dbReference type="RefSeq" id="WP_141759630.1">
    <property type="nucleotide sequence ID" value="NZ_CP069534.1"/>
</dbReference>